<dbReference type="InterPro" id="IPR012292">
    <property type="entry name" value="Globin/Proto"/>
</dbReference>
<gene>
    <name evidence="3" type="ORF">SAMN04490247_2813</name>
</gene>
<dbReference type="RefSeq" id="WP_093194491.1">
    <property type="nucleotide sequence ID" value="NZ_FNEV01000010.1"/>
</dbReference>
<feature type="domain" description="STAS" evidence="2">
    <location>
        <begin position="162"/>
        <end position="273"/>
    </location>
</feature>
<dbReference type="EMBL" id="FNEV01000010">
    <property type="protein sequence ID" value="SDJ67956.1"/>
    <property type="molecule type" value="Genomic_DNA"/>
</dbReference>
<dbReference type="PANTHER" id="PTHR33745:SF3">
    <property type="entry name" value="RSBT CO-ANTAGONIST PROTEIN RSBRC"/>
    <property type="match status" value="1"/>
</dbReference>
<dbReference type="InterPro" id="IPR036513">
    <property type="entry name" value="STAS_dom_sf"/>
</dbReference>
<dbReference type="CDD" id="cd19413">
    <property type="entry name" value="RsbR_N-like"/>
    <property type="match status" value="1"/>
</dbReference>
<dbReference type="GO" id="GO:0019825">
    <property type="term" value="F:oxygen binding"/>
    <property type="evidence" value="ECO:0007669"/>
    <property type="project" value="InterPro"/>
</dbReference>
<organism evidence="3 4">
    <name type="scientific">Salimicrobium halophilum</name>
    <dbReference type="NCBI Taxonomy" id="86666"/>
    <lineage>
        <taxon>Bacteria</taxon>
        <taxon>Bacillati</taxon>
        <taxon>Bacillota</taxon>
        <taxon>Bacilli</taxon>
        <taxon>Bacillales</taxon>
        <taxon>Bacillaceae</taxon>
        <taxon>Salimicrobium</taxon>
    </lineage>
</organism>
<dbReference type="Pfam" id="PF01740">
    <property type="entry name" value="STAS"/>
    <property type="match status" value="1"/>
</dbReference>
<dbReference type="OrthoDB" id="9800154at2"/>
<name>A0A1G8VPE7_9BACI</name>
<accession>A0A1G8VPE7</accession>
<sequence length="304" mass="34782">MEKVLKDLVLTNSDEIVRMWMEQVKKNQQGEFYQSISEEMLENTNREFVNVIFEGIKKGEIAKTPLDEFAERLINLGWPLTYLTDGMQVFRRSLVKFIIQKWDDLDFSQAEHVYELGDEYFSWVLEKVDEWVDPLINELVSEYSGSWENIVSLQRVALQELSAPLIPVMDNITIMPLIGTIDTERAKMVMESLLDGVIKHNAEVVLIDITGVPVVDTMVAHHIIQAAEAVRLIGARCILVGIRPEIAQTIVNLGIDLGKFPTKSSLRKGFQTALELTNREIVENQNQEYEIENLIDSLDRSDNE</sequence>
<dbReference type="InterPro" id="IPR051932">
    <property type="entry name" value="Bact_StressResp_Reg"/>
</dbReference>
<dbReference type="PROSITE" id="PS50801">
    <property type="entry name" value="STAS"/>
    <property type="match status" value="1"/>
</dbReference>
<proteinExistence type="predicted"/>
<dbReference type="Pfam" id="PF08678">
    <property type="entry name" value="Rsbr_N"/>
    <property type="match status" value="1"/>
</dbReference>
<evidence type="ECO:0000313" key="3">
    <source>
        <dbReference type="EMBL" id="SDJ67956.1"/>
    </source>
</evidence>
<dbReference type="SUPFAM" id="SSF52091">
    <property type="entry name" value="SpoIIaa-like"/>
    <property type="match status" value="1"/>
</dbReference>
<keyword evidence="4" id="KW-1185">Reference proteome</keyword>
<reference evidence="4" key="1">
    <citation type="submission" date="2016-10" db="EMBL/GenBank/DDBJ databases">
        <authorList>
            <person name="Varghese N."/>
            <person name="Submissions S."/>
        </authorList>
    </citation>
    <scope>NUCLEOTIDE SEQUENCE [LARGE SCALE GENOMIC DNA]</scope>
    <source>
        <strain evidence="4">DSM 4771</strain>
    </source>
</reference>
<dbReference type="Gene3D" id="1.10.490.10">
    <property type="entry name" value="Globins"/>
    <property type="match status" value="1"/>
</dbReference>
<protein>
    <submittedName>
        <fullName evidence="3">RsbT co-antagonist protein RsbR</fullName>
    </submittedName>
</protein>
<evidence type="ECO:0000259" key="2">
    <source>
        <dbReference type="PROSITE" id="PS50801"/>
    </source>
</evidence>
<dbReference type="AlphaFoldDB" id="A0A1G8VPE7"/>
<evidence type="ECO:0000313" key="4">
    <source>
        <dbReference type="Proteomes" id="UP000199225"/>
    </source>
</evidence>
<keyword evidence="1" id="KW-0597">Phosphoprotein</keyword>
<dbReference type="InterPro" id="IPR014792">
    <property type="entry name" value="RsbRA_N"/>
</dbReference>
<dbReference type="Gene3D" id="3.30.750.24">
    <property type="entry name" value="STAS domain"/>
    <property type="match status" value="1"/>
</dbReference>
<dbReference type="STRING" id="86666.SAMN04490247_2813"/>
<dbReference type="InterPro" id="IPR002645">
    <property type="entry name" value="STAS_dom"/>
</dbReference>
<dbReference type="GO" id="GO:0020037">
    <property type="term" value="F:heme binding"/>
    <property type="evidence" value="ECO:0007669"/>
    <property type="project" value="InterPro"/>
</dbReference>
<dbReference type="PANTHER" id="PTHR33745">
    <property type="entry name" value="RSBT ANTAGONIST PROTEIN RSBS-RELATED"/>
    <property type="match status" value="1"/>
</dbReference>
<dbReference type="CDD" id="cd07041">
    <property type="entry name" value="STAS_RsbR_RsbS_like"/>
    <property type="match status" value="1"/>
</dbReference>
<dbReference type="Proteomes" id="UP000199225">
    <property type="component" value="Unassembled WGS sequence"/>
</dbReference>
<evidence type="ECO:0000256" key="1">
    <source>
        <dbReference type="ARBA" id="ARBA00022553"/>
    </source>
</evidence>